<dbReference type="Proteomes" id="UP000009229">
    <property type="component" value="Chromosome"/>
</dbReference>
<proteinExistence type="predicted"/>
<dbReference type="AlphaFoldDB" id="A0AAU8Q0U6"/>
<organism evidence="1 2">
    <name type="scientific">Desulfofundulus kuznetsovii (strain DSM 6115 / VKM B-1805 / 17)</name>
    <name type="common">Desulfotomaculum kuznetsovii</name>
    <dbReference type="NCBI Taxonomy" id="760568"/>
    <lineage>
        <taxon>Bacteria</taxon>
        <taxon>Bacillati</taxon>
        <taxon>Bacillota</taxon>
        <taxon>Clostridia</taxon>
        <taxon>Eubacteriales</taxon>
        <taxon>Peptococcaceae</taxon>
        <taxon>Desulfofundulus</taxon>
    </lineage>
</organism>
<name>A0AAU8Q0U6_DESK7</name>
<dbReference type="EMBL" id="CP002770">
    <property type="protein sequence ID" value="AEG14188.1"/>
    <property type="molecule type" value="Genomic_DNA"/>
</dbReference>
<sequence length="59" mass="6664">MVFAAALSTPGLNILTAAFLFFRLIYTIRVTYFVDENVQDENKESIEIVGTRRHLLTGS</sequence>
<protein>
    <submittedName>
        <fullName evidence="1">Uncharacterized protein</fullName>
    </submittedName>
</protein>
<reference evidence="2" key="1">
    <citation type="submission" date="2011-05" db="EMBL/GenBank/DDBJ databases">
        <title>Complete sequence of Desulfotomaculum kuznetsovii DSM 6115.</title>
        <authorList>
            <person name="Lucas S."/>
            <person name="Han J."/>
            <person name="Lapidus A."/>
            <person name="Cheng J.-F."/>
            <person name="Goodwin L."/>
            <person name="Pitluck S."/>
            <person name="Peters L."/>
            <person name="Mikhailova N."/>
            <person name="Lu M."/>
            <person name="Saunders E."/>
            <person name="Han C."/>
            <person name="Tapia R."/>
            <person name="Land M."/>
            <person name="Hauser L."/>
            <person name="Kyrpides N."/>
            <person name="Ivanova N."/>
            <person name="Pagani I."/>
            <person name="Nazina T."/>
            <person name="Ivanova A."/>
            <person name="Parshina S."/>
            <person name="Kuever J."/>
            <person name="Muyzer G."/>
            <person name="Plugge C."/>
            <person name="Stams A."/>
            <person name="Woyke T."/>
        </authorList>
    </citation>
    <scope>NUCLEOTIDE SEQUENCE [LARGE SCALE GENOMIC DNA]</scope>
    <source>
        <strain evidence="2">DSM 6115 / VKM B-1805 / 17</strain>
    </source>
</reference>
<keyword evidence="2" id="KW-1185">Reference proteome</keyword>
<dbReference type="KEGG" id="dku:Desku_0572"/>
<evidence type="ECO:0000313" key="1">
    <source>
        <dbReference type="EMBL" id="AEG14188.1"/>
    </source>
</evidence>
<gene>
    <name evidence="1" type="ordered locus">Desku_0572</name>
</gene>
<evidence type="ECO:0000313" key="2">
    <source>
        <dbReference type="Proteomes" id="UP000009229"/>
    </source>
</evidence>
<accession>A0AAU8Q0U6</accession>